<accession>A0A8X6IFH1</accession>
<evidence type="ECO:0000313" key="2">
    <source>
        <dbReference type="Proteomes" id="UP000887013"/>
    </source>
</evidence>
<comment type="caution">
    <text evidence="1">The sequence shown here is derived from an EMBL/GenBank/DDBJ whole genome shotgun (WGS) entry which is preliminary data.</text>
</comment>
<dbReference type="AlphaFoldDB" id="A0A8X6IFH1"/>
<reference evidence="1" key="1">
    <citation type="submission" date="2020-08" db="EMBL/GenBank/DDBJ databases">
        <title>Multicomponent nature underlies the extraordinary mechanical properties of spider dragline silk.</title>
        <authorList>
            <person name="Kono N."/>
            <person name="Nakamura H."/>
            <person name="Mori M."/>
            <person name="Yoshida Y."/>
            <person name="Ohtoshi R."/>
            <person name="Malay A.D."/>
            <person name="Moran D.A.P."/>
            <person name="Tomita M."/>
            <person name="Numata K."/>
            <person name="Arakawa K."/>
        </authorList>
    </citation>
    <scope>NUCLEOTIDE SEQUENCE</scope>
</reference>
<evidence type="ECO:0000313" key="1">
    <source>
        <dbReference type="EMBL" id="GFS43715.1"/>
    </source>
</evidence>
<proteinExistence type="predicted"/>
<gene>
    <name evidence="1" type="ORF">NPIL_422081</name>
</gene>
<dbReference type="EMBL" id="BMAW01090222">
    <property type="protein sequence ID" value="GFS43715.1"/>
    <property type="molecule type" value="Genomic_DNA"/>
</dbReference>
<dbReference type="Proteomes" id="UP000887013">
    <property type="component" value="Unassembled WGS sequence"/>
</dbReference>
<sequence>MLHRVACTRSILTKEPSLREKYSAIKSVPKAQTPQGGMATEPVRKNLKHILVKFQYLAATVRVYLSSVSIFGRGN</sequence>
<protein>
    <submittedName>
        <fullName evidence="1">Uncharacterized protein</fullName>
    </submittedName>
</protein>
<keyword evidence="2" id="KW-1185">Reference proteome</keyword>
<name>A0A8X6IFH1_NEPPI</name>
<organism evidence="1 2">
    <name type="scientific">Nephila pilipes</name>
    <name type="common">Giant wood spider</name>
    <name type="synonym">Nephila maculata</name>
    <dbReference type="NCBI Taxonomy" id="299642"/>
    <lineage>
        <taxon>Eukaryota</taxon>
        <taxon>Metazoa</taxon>
        <taxon>Ecdysozoa</taxon>
        <taxon>Arthropoda</taxon>
        <taxon>Chelicerata</taxon>
        <taxon>Arachnida</taxon>
        <taxon>Araneae</taxon>
        <taxon>Araneomorphae</taxon>
        <taxon>Entelegynae</taxon>
        <taxon>Araneoidea</taxon>
        <taxon>Nephilidae</taxon>
        <taxon>Nephila</taxon>
    </lineage>
</organism>